<accession>H0QXF9</accession>
<proteinExistence type="predicted"/>
<name>H0QXF9_9ACTN</name>
<feature type="region of interest" description="Disordered" evidence="1">
    <location>
        <begin position="64"/>
        <end position="83"/>
    </location>
</feature>
<dbReference type="Proteomes" id="UP000035034">
    <property type="component" value="Unassembled WGS sequence"/>
</dbReference>
<gene>
    <name evidence="2" type="ORF">GOEFS_035_00420</name>
</gene>
<sequence>MPDQDEVAVGCTDFDYLLEVGCQPWESRAPHGATAGGAVPAGIKSHRPHVRAQLTVQTRYNVIPQPAGQRPTMREHDRRRRIR</sequence>
<dbReference type="EMBL" id="BAEH01000035">
    <property type="protein sequence ID" value="GAB17510.1"/>
    <property type="molecule type" value="Genomic_DNA"/>
</dbReference>
<protein>
    <submittedName>
        <fullName evidence="2">Uncharacterized protein</fullName>
    </submittedName>
</protein>
<dbReference type="STRING" id="1077974.GOEFS_035_00420"/>
<keyword evidence="3" id="KW-1185">Reference proteome</keyword>
<evidence type="ECO:0000256" key="1">
    <source>
        <dbReference type="SAM" id="MobiDB-lite"/>
    </source>
</evidence>
<organism evidence="2 3">
    <name type="scientific">Gordonia effusa NBRC 100432</name>
    <dbReference type="NCBI Taxonomy" id="1077974"/>
    <lineage>
        <taxon>Bacteria</taxon>
        <taxon>Bacillati</taxon>
        <taxon>Actinomycetota</taxon>
        <taxon>Actinomycetes</taxon>
        <taxon>Mycobacteriales</taxon>
        <taxon>Gordoniaceae</taxon>
        <taxon>Gordonia</taxon>
    </lineage>
</organism>
<evidence type="ECO:0000313" key="2">
    <source>
        <dbReference type="EMBL" id="GAB17510.1"/>
    </source>
</evidence>
<dbReference type="AlphaFoldDB" id="H0QXF9"/>
<evidence type="ECO:0000313" key="3">
    <source>
        <dbReference type="Proteomes" id="UP000035034"/>
    </source>
</evidence>
<comment type="caution">
    <text evidence="2">The sequence shown here is derived from an EMBL/GenBank/DDBJ whole genome shotgun (WGS) entry which is preliminary data.</text>
</comment>
<reference evidence="2 3" key="1">
    <citation type="submission" date="2011-12" db="EMBL/GenBank/DDBJ databases">
        <title>Whole genome shotgun sequence of Gordonia effusa NBRC 100432.</title>
        <authorList>
            <person name="Yoshida I."/>
            <person name="Takarada H."/>
            <person name="Hosoyama A."/>
            <person name="Tsuchikane K."/>
            <person name="Katsumata H."/>
            <person name="Yamazaki S."/>
            <person name="Fujita N."/>
        </authorList>
    </citation>
    <scope>NUCLEOTIDE SEQUENCE [LARGE SCALE GENOMIC DNA]</scope>
    <source>
        <strain evidence="2 3">NBRC 100432</strain>
    </source>
</reference>